<feature type="compositionally biased region" description="Basic and acidic residues" evidence="11">
    <location>
        <begin position="148"/>
        <end position="169"/>
    </location>
</feature>
<dbReference type="FunFam" id="1.10.10.2740:FF:000002">
    <property type="entry name" value="Transcription elongation factor Spt6"/>
    <property type="match status" value="1"/>
</dbReference>
<dbReference type="InterPro" id="IPR023323">
    <property type="entry name" value="Tex-like_dom_sf"/>
</dbReference>
<evidence type="ECO:0000256" key="3">
    <source>
        <dbReference type="ARBA" id="ARBA00009253"/>
    </source>
</evidence>
<dbReference type="CDD" id="cd09918">
    <property type="entry name" value="SH2_Nterm_SPT6_like"/>
    <property type="match status" value="1"/>
</dbReference>
<dbReference type="SUPFAM" id="SSF55550">
    <property type="entry name" value="SH2 domain"/>
    <property type="match status" value="1"/>
</dbReference>
<organism evidence="14 15">
    <name type="scientific">Botryobasidium botryosum (strain FD-172 SS1)</name>
    <dbReference type="NCBI Taxonomy" id="930990"/>
    <lineage>
        <taxon>Eukaryota</taxon>
        <taxon>Fungi</taxon>
        <taxon>Dikarya</taxon>
        <taxon>Basidiomycota</taxon>
        <taxon>Agaricomycotina</taxon>
        <taxon>Agaricomycetes</taxon>
        <taxon>Cantharellales</taxon>
        <taxon>Botryobasidiaceae</taxon>
        <taxon>Botryobasidium</taxon>
    </lineage>
</organism>
<feature type="region of interest" description="Disordered" evidence="11">
    <location>
        <begin position="1"/>
        <end position="209"/>
    </location>
</feature>
<comment type="subcellular location">
    <subcellularLocation>
        <location evidence="2">Chromosome</location>
    </subcellularLocation>
    <subcellularLocation>
        <location evidence="1 10">Nucleus</location>
    </subcellularLocation>
</comment>
<feature type="region of interest" description="Disordered" evidence="11">
    <location>
        <begin position="810"/>
        <end position="837"/>
    </location>
</feature>
<dbReference type="InterPro" id="IPR041692">
    <property type="entry name" value="HHH_9"/>
</dbReference>
<dbReference type="Proteomes" id="UP000027195">
    <property type="component" value="Unassembled WGS sequence"/>
</dbReference>
<feature type="compositionally biased region" description="Acidic residues" evidence="11">
    <location>
        <begin position="52"/>
        <end position="63"/>
    </location>
</feature>
<dbReference type="InterPro" id="IPR010994">
    <property type="entry name" value="RuvA_2-like"/>
</dbReference>
<evidence type="ECO:0000313" key="15">
    <source>
        <dbReference type="Proteomes" id="UP000027195"/>
    </source>
</evidence>
<keyword evidence="7 10" id="KW-0804">Transcription</keyword>
<dbReference type="SUPFAM" id="SSF47781">
    <property type="entry name" value="RuvA domain 2-like"/>
    <property type="match status" value="2"/>
</dbReference>
<dbReference type="InterPro" id="IPR028088">
    <property type="entry name" value="Spt6_HTH_DNA-bd_dom"/>
</dbReference>
<dbReference type="GO" id="GO:0005694">
    <property type="term" value="C:chromosome"/>
    <property type="evidence" value="ECO:0007669"/>
    <property type="project" value="UniProtKB-SubCell"/>
</dbReference>
<dbReference type="OrthoDB" id="995477at2759"/>
<accession>A0A067LX68</accession>
<evidence type="ECO:0000256" key="10">
    <source>
        <dbReference type="PIRNR" id="PIRNR036947"/>
    </source>
</evidence>
<feature type="compositionally biased region" description="Acidic residues" evidence="11">
    <location>
        <begin position="84"/>
        <end position="95"/>
    </location>
</feature>
<protein>
    <recommendedName>
        <fullName evidence="4 10">Transcription elongation factor Spt6</fullName>
    </recommendedName>
</protein>
<evidence type="ECO:0000259" key="12">
    <source>
        <dbReference type="SMART" id="SM00252"/>
    </source>
</evidence>
<comment type="similarity">
    <text evidence="3 10">Belongs to the SPT6 family.</text>
</comment>
<dbReference type="InterPro" id="IPR017072">
    <property type="entry name" value="TF_Spt6"/>
</dbReference>
<dbReference type="Pfam" id="PF14641">
    <property type="entry name" value="HTH_44"/>
    <property type="match status" value="1"/>
</dbReference>
<dbReference type="CDD" id="cd09928">
    <property type="entry name" value="SH2_Cterm_SPT6_like"/>
    <property type="match status" value="1"/>
</dbReference>
<dbReference type="InterPro" id="IPR032706">
    <property type="entry name" value="Spt6_HHH"/>
</dbReference>
<dbReference type="InterPro" id="IPR028083">
    <property type="entry name" value="Spt6_acidic_N_dom"/>
</dbReference>
<comment type="function">
    <text evidence="9">Histone H3-H4 chaperone that plays a role in maintenance of chromatin structure during RNA polymerase II transcription elongation thereby repressing transcription initiation from cryptic promoters. Mediates the reassembly of nucleosomes onto the promoters of at least a selected set of genes during repression; the nucleosome reassembly is essential for transcriptional repression. Essential for viability.</text>
</comment>
<dbReference type="PANTHER" id="PTHR10145">
    <property type="entry name" value="TRANSCRIPTION ELONGATION FACTOR SPT6"/>
    <property type="match status" value="1"/>
</dbReference>
<evidence type="ECO:0000313" key="14">
    <source>
        <dbReference type="EMBL" id="KDQ07789.1"/>
    </source>
</evidence>
<dbReference type="InterPro" id="IPR012337">
    <property type="entry name" value="RNaseH-like_sf"/>
</dbReference>
<dbReference type="InterPro" id="IPR055179">
    <property type="entry name" value="Tex-like_central_region"/>
</dbReference>
<dbReference type="Pfam" id="PF14632">
    <property type="entry name" value="SPT6_acidic"/>
    <property type="match status" value="1"/>
</dbReference>
<dbReference type="InterPro" id="IPR003029">
    <property type="entry name" value="S1_domain"/>
</dbReference>
<evidence type="ECO:0000256" key="8">
    <source>
        <dbReference type="ARBA" id="ARBA00023242"/>
    </source>
</evidence>
<evidence type="ECO:0000256" key="5">
    <source>
        <dbReference type="ARBA" id="ARBA00022454"/>
    </source>
</evidence>
<dbReference type="InterPro" id="IPR012340">
    <property type="entry name" value="NA-bd_OB-fold"/>
</dbReference>
<dbReference type="Gene3D" id="3.30.505.10">
    <property type="entry name" value="SH2 domain"/>
    <property type="match status" value="2"/>
</dbReference>
<dbReference type="InterPro" id="IPR036860">
    <property type="entry name" value="SH2_dom_sf"/>
</dbReference>
<dbReference type="InterPro" id="IPR042066">
    <property type="entry name" value="Spt6_death-like"/>
</dbReference>
<name>A0A067LX68_BOTB1</name>
<dbReference type="EMBL" id="KL198100">
    <property type="protein sequence ID" value="KDQ07789.1"/>
    <property type="molecule type" value="Genomic_DNA"/>
</dbReference>
<keyword evidence="5" id="KW-0158">Chromosome</keyword>
<feature type="compositionally biased region" description="Acidic residues" evidence="11">
    <location>
        <begin position="11"/>
        <end position="23"/>
    </location>
</feature>
<dbReference type="GO" id="GO:0042393">
    <property type="term" value="F:histone binding"/>
    <property type="evidence" value="ECO:0007669"/>
    <property type="project" value="TreeGrafter"/>
</dbReference>
<dbReference type="InterPro" id="IPR000980">
    <property type="entry name" value="SH2"/>
</dbReference>
<dbReference type="SUPFAM" id="SSF158832">
    <property type="entry name" value="Tex N-terminal region-like"/>
    <property type="match status" value="1"/>
</dbReference>
<dbReference type="SMART" id="SM00252">
    <property type="entry name" value="SH2"/>
    <property type="match status" value="1"/>
</dbReference>
<keyword evidence="6" id="KW-0727">SH2 domain</keyword>
<evidence type="ECO:0000256" key="2">
    <source>
        <dbReference type="ARBA" id="ARBA00004286"/>
    </source>
</evidence>
<dbReference type="Gene3D" id="1.10.10.2740">
    <property type="entry name" value="Spt6, Death-like domain"/>
    <property type="match status" value="1"/>
</dbReference>
<proteinExistence type="inferred from homology"/>
<feature type="domain" description="S1 motif" evidence="13">
    <location>
        <begin position="1129"/>
        <end position="1200"/>
    </location>
</feature>
<dbReference type="InterPro" id="IPR035420">
    <property type="entry name" value="Spt6_SH2"/>
</dbReference>
<dbReference type="Gene3D" id="3.30.420.140">
    <property type="entry name" value="YqgF/RNase H-like domain"/>
    <property type="match status" value="1"/>
</dbReference>
<dbReference type="FunCoup" id="A0A067LX68">
    <property type="interactions" value="858"/>
</dbReference>
<keyword evidence="8 10" id="KW-0539">Nucleus</keyword>
<dbReference type="Pfam" id="PF17674">
    <property type="entry name" value="HHH_9"/>
    <property type="match status" value="1"/>
</dbReference>
<dbReference type="FunFam" id="1.10.150.850:FF:000001">
    <property type="entry name" value="Transcription elongation factor spt6"/>
    <property type="match status" value="1"/>
</dbReference>
<dbReference type="SMART" id="SM00316">
    <property type="entry name" value="S1"/>
    <property type="match status" value="1"/>
</dbReference>
<dbReference type="Gene3D" id="1.10.3500.10">
    <property type="entry name" value="Tex N-terminal region-like"/>
    <property type="match status" value="1"/>
</dbReference>
<feature type="compositionally biased region" description="Basic residues" evidence="11">
    <location>
        <begin position="69"/>
        <end position="79"/>
    </location>
</feature>
<keyword evidence="15" id="KW-1185">Reference proteome</keyword>
<dbReference type="Gene3D" id="1.10.10.650">
    <property type="entry name" value="RuvA domain 2-like"/>
    <property type="match status" value="1"/>
</dbReference>
<dbReference type="SUPFAM" id="SSF53098">
    <property type="entry name" value="Ribonuclease H-like"/>
    <property type="match status" value="1"/>
</dbReference>
<dbReference type="PIRSF" id="PIRSF036947">
    <property type="entry name" value="Spt6"/>
    <property type="match status" value="1"/>
</dbReference>
<feature type="compositionally biased region" description="Polar residues" evidence="11">
    <location>
        <begin position="123"/>
        <end position="133"/>
    </location>
</feature>
<dbReference type="InterPro" id="IPR023319">
    <property type="entry name" value="Tex-like_HTH_dom_sf"/>
</dbReference>
<dbReference type="InterPro" id="IPR049540">
    <property type="entry name" value="Spt6-like_S1"/>
</dbReference>
<dbReference type="FunFam" id="3.30.505.10:FF:000056">
    <property type="entry name" value="Transcription elongation factor Spt6"/>
    <property type="match status" value="1"/>
</dbReference>
<evidence type="ECO:0000256" key="6">
    <source>
        <dbReference type="ARBA" id="ARBA00022999"/>
    </source>
</evidence>
<feature type="compositionally biased region" description="Acidic residues" evidence="11">
    <location>
        <begin position="170"/>
        <end position="194"/>
    </location>
</feature>
<dbReference type="GO" id="GO:0034728">
    <property type="term" value="P:nucleosome organization"/>
    <property type="evidence" value="ECO:0007669"/>
    <property type="project" value="TreeGrafter"/>
</dbReference>
<dbReference type="HOGENOM" id="CLU_001680_0_1_1"/>
<feature type="domain" description="SH2" evidence="12">
    <location>
        <begin position="1252"/>
        <end position="1343"/>
    </location>
</feature>
<dbReference type="GO" id="GO:0003677">
    <property type="term" value="F:DNA binding"/>
    <property type="evidence" value="ECO:0007669"/>
    <property type="project" value="InterPro"/>
</dbReference>
<dbReference type="InParanoid" id="A0A067LX68"/>
<dbReference type="Gene3D" id="2.40.50.140">
    <property type="entry name" value="Nucleic acid-binding proteins"/>
    <property type="match status" value="1"/>
</dbReference>
<dbReference type="PANTHER" id="PTHR10145:SF6">
    <property type="entry name" value="TRANSCRIPTION ELONGATION FACTOR SPT6"/>
    <property type="match status" value="1"/>
</dbReference>
<evidence type="ECO:0000256" key="9">
    <source>
        <dbReference type="ARBA" id="ARBA00093389"/>
    </source>
</evidence>
<dbReference type="InterPro" id="IPR035018">
    <property type="entry name" value="Spt6_SH2_C"/>
</dbReference>
<feature type="compositionally biased region" description="Acidic residues" evidence="11">
    <location>
        <begin position="31"/>
        <end position="42"/>
    </location>
</feature>
<feature type="compositionally biased region" description="Basic and acidic residues" evidence="11">
    <location>
        <begin position="195"/>
        <end position="209"/>
    </location>
</feature>
<dbReference type="SUPFAM" id="SSF50249">
    <property type="entry name" value="Nucleic acid-binding proteins"/>
    <property type="match status" value="1"/>
</dbReference>
<comment type="function">
    <text evidence="10">Plays a role in maintenance of chromatin structure during RNA polymerase II transcription elongation thereby repressing transcription initiation from cryptic promoters. Mediates the reassembly of nucleosomes onto the promoters of at least a selected set of genes during repression; the nucleosome reassembly is essential for transcriptional repression.</text>
</comment>
<dbReference type="InterPro" id="IPR035019">
    <property type="entry name" value="Spt6_SH2_N"/>
</dbReference>
<dbReference type="CDD" id="cd00164">
    <property type="entry name" value="S1_like"/>
    <property type="match status" value="1"/>
</dbReference>
<evidence type="ECO:0000256" key="1">
    <source>
        <dbReference type="ARBA" id="ARBA00004123"/>
    </source>
</evidence>
<evidence type="ECO:0000256" key="4">
    <source>
        <dbReference type="ARBA" id="ARBA00020248"/>
    </source>
</evidence>
<dbReference type="GO" id="GO:0140673">
    <property type="term" value="P:transcription elongation-coupled chromatin remodeling"/>
    <property type="evidence" value="ECO:0007669"/>
    <property type="project" value="InterPro"/>
</dbReference>
<evidence type="ECO:0000256" key="7">
    <source>
        <dbReference type="ARBA" id="ARBA00023163"/>
    </source>
</evidence>
<gene>
    <name evidence="14" type="ORF">BOTBODRAFT_119512</name>
</gene>
<sequence>MDYEPTNPAAEPDDAEEEGDGEDTVVKDALEDSSEEEDEDEEEARRIREGFIVDDEQDDEGSEAEERARRRRRKKRRKNRVEQEDLDLDEDDFDLVAENTGTRVSRPGQPKLTRIRRGRALSASRSPSPNLTSRRAPIDDDLDLSGGESDRGDVARIWEDTGRDGRGEDIDMDDDDGFIDDEDEEEDGDMGEEEREARRRERRRDERQRRAVLGARPDMAGIDDGAWDEIFEVFGDGTKYDWALDPDDANMEEEMPKPEMTYHDVFEPSEIRERLLTQDDDLIRARDIPERMQLINSSLSGSSTLALHAPFSEDDLDDASEWVALRLGPRTEKEFFRPDGQYHKFLSDFILAVRTALEYLLVRNLEVPYIYTHRRDYISKFDPTQSRSRTSLIQRDELWRIGLLGARFRALTDRRNALYLNYERMGVSDEYFEKEVRPQINTVEMVTDVTEWLNMRHSKHLKDLADLSLDESGDGKKLKKPSRTSGYEIARGTLASQLAKGFGIDPDRVVLNFIRGKQQVFPVDQDFAPLIYAEQFVNGTPGATSAEDVLKTARMILATELGKDPLVRQEIRNRFKTGALVSVTPTEKGLTKIDENHPYYNFKYLKDKPASKMLADSQFLHILAAESDHLVTVSIHLGSFEFEQLEKGLNAAYESDGYSDSAKAWNEQRREIAKEAIEKFLLPAGAKWVREWIREEVEDVLSRRCADILEDRINVAPFRPPDFDKGDVPSVLAISWGKGDPQRDAIMAVFLDEEGRLCDHAKFDNLLDAEPRANFNNLIRKRKPDVIVVGGLTITTTKLVDRIKELIGTVPRKSDSGGSPSKGWDDSGSGGDGNKGEPAIPVIYVHDEVARMYQHSPRASEEFGALPLVGRYCVGLARYAQSPLNEYAALGADLTAITFDEDAQQLLSRDKLLTALERALVNVVNNVGVDVNRAVSNSYYQHLLPFVSGLGPRKAQALIQRISTLGGSLINREQFITELGFGTQIFINAAGFLRISQDEYKDSNSRDSDRNQPDPLDGTRIHPEDYELARKMATDALELDEEDVAHEHPSKVVLQLMQDEDSGRKLDDLSLDDFAINLQETTKDLKRRTLDLIKEELIRPFGEVRQEFQTPSQWEILTMLSGETPKTLRRGRIVSVFVLRIKQNFVAVKLDSGLEGIINGHYLADQEGLTPDQVVQKGQTIPAIIIDTKIEPDRVHIELSSRPNDVASGDVHTRKIAADSNYFDQRQAAADKEIQQRKKMGEVNRTRRVIKHPNFHNFKSNQAEQYLANQPNGDVVVRPSSKGPDHLAVTWKVDQGVYQHIDVVEVNADPSRQNVAGQLIIDGKYQYADLDELIVTHIKAMSRKVEDLMAHEKYQRGTEDELNLYLKNFVKANPTKSMYAFGLNRKRAGYFNLSFVANENSQVQTWPIKVTPQAYVLFDVEVGSIPDLCDAFKRK</sequence>
<feature type="region of interest" description="Disordered" evidence="11">
    <location>
        <begin position="1000"/>
        <end position="1023"/>
    </location>
</feature>
<dbReference type="InterPro" id="IPR037027">
    <property type="entry name" value="YqgF/RNaseH-like_dom_sf"/>
</dbReference>
<dbReference type="STRING" id="930990.A0A067LX68"/>
<evidence type="ECO:0000259" key="13">
    <source>
        <dbReference type="SMART" id="SM00316"/>
    </source>
</evidence>
<evidence type="ECO:0000256" key="11">
    <source>
        <dbReference type="SAM" id="MobiDB-lite"/>
    </source>
</evidence>
<dbReference type="Pfam" id="PF14639">
    <property type="entry name" value="YqgF"/>
    <property type="match status" value="2"/>
</dbReference>
<dbReference type="Pfam" id="PF14633">
    <property type="entry name" value="SH2_2"/>
    <property type="match status" value="1"/>
</dbReference>
<dbReference type="GO" id="GO:0031491">
    <property type="term" value="F:nucleosome binding"/>
    <property type="evidence" value="ECO:0007669"/>
    <property type="project" value="TreeGrafter"/>
</dbReference>
<reference evidence="15" key="1">
    <citation type="journal article" date="2014" name="Proc. Natl. Acad. Sci. U.S.A.">
        <title>Extensive sampling of basidiomycete genomes demonstrates inadequacy of the white-rot/brown-rot paradigm for wood decay fungi.</title>
        <authorList>
            <person name="Riley R."/>
            <person name="Salamov A.A."/>
            <person name="Brown D.W."/>
            <person name="Nagy L.G."/>
            <person name="Floudas D."/>
            <person name="Held B.W."/>
            <person name="Levasseur A."/>
            <person name="Lombard V."/>
            <person name="Morin E."/>
            <person name="Otillar R."/>
            <person name="Lindquist E.A."/>
            <person name="Sun H."/>
            <person name="LaButti K.M."/>
            <person name="Schmutz J."/>
            <person name="Jabbour D."/>
            <person name="Luo H."/>
            <person name="Baker S.E."/>
            <person name="Pisabarro A.G."/>
            <person name="Walton J.D."/>
            <person name="Blanchette R.A."/>
            <person name="Henrissat B."/>
            <person name="Martin F."/>
            <person name="Cullen D."/>
            <person name="Hibbett D.S."/>
            <person name="Grigoriev I.V."/>
        </authorList>
    </citation>
    <scope>NUCLEOTIDE SEQUENCE [LARGE SCALE GENOMIC DNA]</scope>
    <source>
        <strain evidence="15">FD-172 SS1</strain>
    </source>
</reference>
<dbReference type="Gene3D" id="1.10.150.850">
    <property type="entry name" value="Spt6, helix-hairpin-helix domain"/>
    <property type="match status" value="1"/>
</dbReference>
<dbReference type="Pfam" id="PF14635">
    <property type="entry name" value="HHH_7"/>
    <property type="match status" value="1"/>
</dbReference>
<dbReference type="GO" id="GO:0008023">
    <property type="term" value="C:transcription elongation factor complex"/>
    <property type="evidence" value="ECO:0007669"/>
    <property type="project" value="TreeGrafter"/>
</dbReference>
<dbReference type="Pfam" id="PF21710">
    <property type="entry name" value="Spt6_S1"/>
    <property type="match status" value="1"/>
</dbReference>
<dbReference type="Pfam" id="PF22706">
    <property type="entry name" value="Tex_central_region"/>
    <property type="match status" value="1"/>
</dbReference>
<dbReference type="InterPro" id="IPR028231">
    <property type="entry name" value="Spt6_YqgF"/>
</dbReference>